<evidence type="ECO:0000256" key="1">
    <source>
        <dbReference type="ARBA" id="ARBA00008525"/>
    </source>
</evidence>
<dbReference type="EMBL" id="CACRTO010000049">
    <property type="protein sequence ID" value="VYU67474.1"/>
    <property type="molecule type" value="Genomic_DNA"/>
</dbReference>
<sequence length="174" mass="19949">MSKIQFKYHPNVWEQEVFSRSKNGEYVVCQCCENETEFFLENMYTSEDVNCICPSSVASGLASEKYNGDFIQDAEIDKVNDTDKIDELFKKTPGYVSWQGEYWLACCNDFCAYIGDIGTKELEEFGIADEVFAEYDKLGGYDEVREYLVKAGSMAGYLFKCLNCGKYHLWVDAD</sequence>
<dbReference type="Pfam" id="PF03691">
    <property type="entry name" value="UPF0167"/>
    <property type="match status" value="1"/>
</dbReference>
<accession>A0A6N3GSH2</accession>
<dbReference type="RefSeq" id="WP_156627875.1">
    <property type="nucleotide sequence ID" value="NZ_CACRTO010000049.1"/>
</dbReference>
<name>A0A6N3GSH2_9CLOT</name>
<gene>
    <name evidence="2" type="ORF">CTLFYP3_00084</name>
</gene>
<evidence type="ECO:0008006" key="3">
    <source>
        <dbReference type="Google" id="ProtNLM"/>
    </source>
</evidence>
<proteinExistence type="inferred from homology"/>
<comment type="similarity">
    <text evidence="1">Belongs to the UPF0167 family.</text>
</comment>
<protein>
    <recommendedName>
        <fullName evidence="3">CbrC family protein</fullName>
    </recommendedName>
</protein>
<reference evidence="2" key="1">
    <citation type="submission" date="2019-11" db="EMBL/GenBank/DDBJ databases">
        <authorList>
            <person name="Feng L."/>
        </authorList>
    </citation>
    <scope>NUCLEOTIDE SEQUENCE</scope>
    <source>
        <strain evidence="2">CTertiumLFYP3</strain>
    </source>
</reference>
<organism evidence="2">
    <name type="scientific">Clostridium tertium</name>
    <dbReference type="NCBI Taxonomy" id="1559"/>
    <lineage>
        <taxon>Bacteria</taxon>
        <taxon>Bacillati</taxon>
        <taxon>Bacillota</taxon>
        <taxon>Clostridia</taxon>
        <taxon>Eubacteriales</taxon>
        <taxon>Clostridiaceae</taxon>
        <taxon>Clostridium</taxon>
    </lineage>
</organism>
<dbReference type="AlphaFoldDB" id="A0A6N3GSH2"/>
<dbReference type="InterPro" id="IPR005363">
    <property type="entry name" value="UPF0167"/>
</dbReference>
<evidence type="ECO:0000313" key="2">
    <source>
        <dbReference type="EMBL" id="VYU67474.1"/>
    </source>
</evidence>